<name>A0A1B1BGK4_9MICO</name>
<evidence type="ECO:0000313" key="3">
    <source>
        <dbReference type="Proteomes" id="UP000092582"/>
    </source>
</evidence>
<dbReference type="SUPFAM" id="SSF51735">
    <property type="entry name" value="NAD(P)-binding Rossmann-fold domains"/>
    <property type="match status" value="1"/>
</dbReference>
<organism evidence="2 3">
    <name type="scientific">Cryobacterium arcticum</name>
    <dbReference type="NCBI Taxonomy" id="670052"/>
    <lineage>
        <taxon>Bacteria</taxon>
        <taxon>Bacillati</taxon>
        <taxon>Actinomycetota</taxon>
        <taxon>Actinomycetes</taxon>
        <taxon>Micrococcales</taxon>
        <taxon>Microbacteriaceae</taxon>
        <taxon>Cryobacterium</taxon>
    </lineage>
</organism>
<dbReference type="GO" id="GO:0005737">
    <property type="term" value="C:cytoplasm"/>
    <property type="evidence" value="ECO:0007669"/>
    <property type="project" value="TreeGrafter"/>
</dbReference>
<dbReference type="AlphaFoldDB" id="A0A1B1BGK4"/>
<dbReference type="RefSeq" id="WP_066593372.1">
    <property type="nucleotide sequence ID" value="NZ_CP016282.1"/>
</dbReference>
<keyword evidence="3" id="KW-1185">Reference proteome</keyword>
<dbReference type="Pfam" id="PF01370">
    <property type="entry name" value="Epimerase"/>
    <property type="match status" value="1"/>
</dbReference>
<dbReference type="InterPro" id="IPR001509">
    <property type="entry name" value="Epimerase_deHydtase"/>
</dbReference>
<accession>A0A1B1BGK4</accession>
<gene>
    <name evidence="2" type="ORF">PA27867_0725</name>
</gene>
<dbReference type="GO" id="GO:0004029">
    <property type="term" value="F:aldehyde dehydrogenase (NAD+) activity"/>
    <property type="evidence" value="ECO:0007669"/>
    <property type="project" value="TreeGrafter"/>
</dbReference>
<dbReference type="PATRIC" id="fig|670052.7.peg.751"/>
<dbReference type="PANTHER" id="PTHR48079:SF6">
    <property type="entry name" value="NAD(P)-BINDING DOMAIN-CONTAINING PROTEIN-RELATED"/>
    <property type="match status" value="1"/>
</dbReference>
<evidence type="ECO:0000313" key="2">
    <source>
        <dbReference type="EMBL" id="ANP71692.1"/>
    </source>
</evidence>
<feature type="domain" description="NAD-dependent epimerase/dehydratase" evidence="1">
    <location>
        <begin position="9"/>
        <end position="200"/>
    </location>
</feature>
<dbReference type="Proteomes" id="UP000092582">
    <property type="component" value="Chromosome 1"/>
</dbReference>
<dbReference type="KEGG" id="cart:PA27867_0725"/>
<protein>
    <submittedName>
        <fullName evidence="2">Epimerase</fullName>
    </submittedName>
</protein>
<proteinExistence type="predicted"/>
<dbReference type="OrthoDB" id="9808276at2"/>
<evidence type="ECO:0000259" key="1">
    <source>
        <dbReference type="Pfam" id="PF01370"/>
    </source>
</evidence>
<sequence length="281" mass="29810">MTVLIAGCGDLGTEVGLRLTTLGQHVVGLRRRAGLLPAAFDGQSVDLASEKPVVPPDTDLVIVAIAAGNPDPEVYRAAYVTGLGNLLDALDDAQVTPRRFLMVSSTAVYDVNDGSTVDESTPAAPGPGTDSILLEAEQLLRSRIPSAVVLRLGGIYGPGRERLIDQVRSGRATVGERSRLTNRIHRDDAAAMIVHLMLRAKAPEPLYLGVDSTPVPAAEVLAFVAGELGLPVPEIVETGSKRGGDKRVSNRRILETGFSFSYPSYREGYRAVLAGQGVRHP</sequence>
<dbReference type="EMBL" id="CP016282">
    <property type="protein sequence ID" value="ANP71692.1"/>
    <property type="molecule type" value="Genomic_DNA"/>
</dbReference>
<dbReference type="PANTHER" id="PTHR48079">
    <property type="entry name" value="PROTEIN YEEZ"/>
    <property type="match status" value="1"/>
</dbReference>
<dbReference type="InterPro" id="IPR051783">
    <property type="entry name" value="NAD(P)-dependent_oxidoreduct"/>
</dbReference>
<dbReference type="STRING" id="670052.PA27867_0725"/>
<reference evidence="2 3" key="1">
    <citation type="submission" date="2016-06" db="EMBL/GenBank/DDBJ databases">
        <title>Genome sequencing of Cryobacterium arcticum PAMC 27867.</title>
        <authorList>
            <person name="Lee J."/>
            <person name="Kim O.-S."/>
        </authorList>
    </citation>
    <scope>NUCLEOTIDE SEQUENCE [LARGE SCALE GENOMIC DNA]</scope>
    <source>
        <strain evidence="2 3">PAMC 27867</strain>
    </source>
</reference>
<dbReference type="Gene3D" id="3.40.50.720">
    <property type="entry name" value="NAD(P)-binding Rossmann-like Domain"/>
    <property type="match status" value="1"/>
</dbReference>
<dbReference type="InterPro" id="IPR036291">
    <property type="entry name" value="NAD(P)-bd_dom_sf"/>
</dbReference>